<organism evidence="2 3">
    <name type="scientific">Candidatus Uhrbacteria bacterium GW2011_GWF2_39_13</name>
    <dbReference type="NCBI Taxonomy" id="1618995"/>
    <lineage>
        <taxon>Bacteria</taxon>
        <taxon>Candidatus Uhriibacteriota</taxon>
    </lineage>
</organism>
<comment type="caution">
    <text evidence="2">The sequence shown here is derived from an EMBL/GenBank/DDBJ whole genome shotgun (WGS) entry which is preliminary data.</text>
</comment>
<accession>A0A0G0MWN1</accession>
<dbReference type="Gene3D" id="3.30.420.40">
    <property type="match status" value="1"/>
</dbReference>
<evidence type="ECO:0000313" key="2">
    <source>
        <dbReference type="EMBL" id="KKR04841.1"/>
    </source>
</evidence>
<proteinExistence type="predicted"/>
<name>A0A0G0MWN1_9BACT</name>
<sequence>MFLVICAQDIQAISFGILQEGHLVKQKRFDALPEKYLHSLDETLKEWGVIDKQEFEGVIVVTGPGSFTASRVSTTIANGFAFTRSIPVIGLSNPNHLDLESLLSLNDEVNTGVHFVIPTYNRPPSITVANHENF</sequence>
<dbReference type="EMBL" id="LBWG01000003">
    <property type="protein sequence ID" value="KKR04841.1"/>
    <property type="molecule type" value="Genomic_DNA"/>
</dbReference>
<evidence type="ECO:0000259" key="1">
    <source>
        <dbReference type="Pfam" id="PF00814"/>
    </source>
</evidence>
<dbReference type="AlphaFoldDB" id="A0A0G0MWN1"/>
<dbReference type="InterPro" id="IPR000905">
    <property type="entry name" value="Gcp-like_dom"/>
</dbReference>
<evidence type="ECO:0000313" key="3">
    <source>
        <dbReference type="Proteomes" id="UP000033935"/>
    </source>
</evidence>
<dbReference type="Pfam" id="PF00814">
    <property type="entry name" value="TsaD"/>
    <property type="match status" value="1"/>
</dbReference>
<gene>
    <name evidence="2" type="ORF">UT30_C0003G0030</name>
</gene>
<dbReference type="Proteomes" id="UP000033935">
    <property type="component" value="Unassembled WGS sequence"/>
</dbReference>
<dbReference type="SUPFAM" id="SSF53067">
    <property type="entry name" value="Actin-like ATPase domain"/>
    <property type="match status" value="1"/>
</dbReference>
<protein>
    <submittedName>
        <fullName evidence="2">O-sialoglycoprotein endopeptidase</fullName>
    </submittedName>
</protein>
<reference evidence="2 3" key="1">
    <citation type="journal article" date="2015" name="Nature">
        <title>rRNA introns, odd ribosomes, and small enigmatic genomes across a large radiation of phyla.</title>
        <authorList>
            <person name="Brown C.T."/>
            <person name="Hug L.A."/>
            <person name="Thomas B.C."/>
            <person name="Sharon I."/>
            <person name="Castelle C.J."/>
            <person name="Singh A."/>
            <person name="Wilkins M.J."/>
            <person name="Williams K.H."/>
            <person name="Banfield J.F."/>
        </authorList>
    </citation>
    <scope>NUCLEOTIDE SEQUENCE [LARGE SCALE GENOMIC DNA]</scope>
</reference>
<feature type="domain" description="Gcp-like" evidence="1">
    <location>
        <begin position="37"/>
        <end position="93"/>
    </location>
</feature>
<dbReference type="InterPro" id="IPR043129">
    <property type="entry name" value="ATPase_NBD"/>
</dbReference>